<reference evidence="1 2" key="1">
    <citation type="submission" date="2019-10" db="EMBL/GenBank/DDBJ databases">
        <title>Whole genome shotgun sequence of Acrocarpospora corrugata NBRC 13972.</title>
        <authorList>
            <person name="Ichikawa N."/>
            <person name="Kimura A."/>
            <person name="Kitahashi Y."/>
            <person name="Komaki H."/>
            <person name="Oguchi A."/>
        </authorList>
    </citation>
    <scope>NUCLEOTIDE SEQUENCE [LARGE SCALE GENOMIC DNA]</scope>
    <source>
        <strain evidence="1 2">NBRC 13972</strain>
    </source>
</reference>
<dbReference type="OrthoDB" id="3533272at2"/>
<proteinExistence type="predicted"/>
<keyword evidence="2" id="KW-1185">Reference proteome</keyword>
<evidence type="ECO:0000313" key="1">
    <source>
        <dbReference type="EMBL" id="GES02101.1"/>
    </source>
</evidence>
<sequence length="259" mass="28755">MTAERVQHVSPVRWPGDGDAVHAGHSPDDCLVRVDDVHLSVAEAVTMVRHLSQRGRGLRDELVEHCLIKAETLDDHEPLTEAELRSAAEEFRHAIGLRDRAATLAWVAEMGMSGGQFEEFIAGIARRCRFRLRKSAELAATYLDTHRPDFDRVRALWVTSSHPIHGELLRGLGGLLGCAEASVTLGEHRAHTLPAPLRHAPRDTLIGPVRHSDAYLTGLILERHPATPDEATLTAAGSAAFTEWLTDRRRQASIEWHWL</sequence>
<dbReference type="EMBL" id="BLAD01000055">
    <property type="protein sequence ID" value="GES02101.1"/>
    <property type="molecule type" value="Genomic_DNA"/>
</dbReference>
<dbReference type="Proteomes" id="UP000334990">
    <property type="component" value="Unassembled WGS sequence"/>
</dbReference>
<comment type="caution">
    <text evidence="1">The sequence shown here is derived from an EMBL/GenBank/DDBJ whole genome shotgun (WGS) entry which is preliminary data.</text>
</comment>
<organism evidence="1 2">
    <name type="scientific">Acrocarpospora corrugata</name>
    <dbReference type="NCBI Taxonomy" id="35763"/>
    <lineage>
        <taxon>Bacteria</taxon>
        <taxon>Bacillati</taxon>
        <taxon>Actinomycetota</taxon>
        <taxon>Actinomycetes</taxon>
        <taxon>Streptosporangiales</taxon>
        <taxon>Streptosporangiaceae</taxon>
        <taxon>Acrocarpospora</taxon>
    </lineage>
</organism>
<gene>
    <name evidence="1" type="ORF">Acor_41660</name>
</gene>
<accession>A0A5M3W4L5</accession>
<dbReference type="RefSeq" id="WP_155338347.1">
    <property type="nucleotide sequence ID" value="NZ_BAAABN010000034.1"/>
</dbReference>
<evidence type="ECO:0000313" key="2">
    <source>
        <dbReference type="Proteomes" id="UP000334990"/>
    </source>
</evidence>
<protein>
    <submittedName>
        <fullName evidence="1">Uncharacterized protein</fullName>
    </submittedName>
</protein>
<dbReference type="AlphaFoldDB" id="A0A5M3W4L5"/>
<name>A0A5M3W4L5_9ACTN</name>